<evidence type="ECO:0000313" key="8">
    <source>
        <dbReference type="Proteomes" id="UP000076962"/>
    </source>
</evidence>
<organism evidence="7 8">
    <name type="scientific">Candidatus Thiomargarita nelsonii</name>
    <dbReference type="NCBI Taxonomy" id="1003181"/>
    <lineage>
        <taxon>Bacteria</taxon>
        <taxon>Pseudomonadati</taxon>
        <taxon>Pseudomonadota</taxon>
        <taxon>Gammaproteobacteria</taxon>
        <taxon>Thiotrichales</taxon>
        <taxon>Thiotrichaceae</taxon>
        <taxon>Thiomargarita</taxon>
    </lineage>
</organism>
<keyword evidence="1 7" id="KW-0808">Transferase</keyword>
<keyword evidence="3 7" id="KW-0418">Kinase</keyword>
<evidence type="ECO:0000259" key="6">
    <source>
        <dbReference type="PROSITE" id="PS50011"/>
    </source>
</evidence>
<dbReference type="GO" id="GO:0004674">
    <property type="term" value="F:protein serine/threonine kinase activity"/>
    <property type="evidence" value="ECO:0007669"/>
    <property type="project" value="UniProtKB-KW"/>
</dbReference>
<name>A0A176S325_9GAMM</name>
<dbReference type="Pfam" id="PF00069">
    <property type="entry name" value="Pkinase"/>
    <property type="match status" value="1"/>
</dbReference>
<dbReference type="InterPro" id="IPR000719">
    <property type="entry name" value="Prot_kinase_dom"/>
</dbReference>
<protein>
    <submittedName>
        <fullName evidence="7">Serine/threonine protein kinase-related domain protein</fullName>
        <ecNumber evidence="7">2.7.-.-</ecNumber>
    </submittedName>
</protein>
<dbReference type="AlphaFoldDB" id="A0A176S325"/>
<evidence type="ECO:0000256" key="1">
    <source>
        <dbReference type="ARBA" id="ARBA00022679"/>
    </source>
</evidence>
<comment type="caution">
    <text evidence="7">The sequence shown here is derived from an EMBL/GenBank/DDBJ whole genome shotgun (WGS) entry which is preliminary data.</text>
</comment>
<dbReference type="Gene3D" id="1.10.510.10">
    <property type="entry name" value="Transferase(Phosphotransferase) domain 1"/>
    <property type="match status" value="1"/>
</dbReference>
<sequence>MDLKPANILLKRTDSDIEVKIIDFGLSQVAPSLVVESGQKKSGLSGFGQAIFGTLDYAPPEQRGYIQYGKPNAQSDMFAFGKTMYRLLTGEIPIEVEKEELEHAPDWFELLSNCVRANPKKRPSSARQLIKRLKVIEEAQKIRQDEKAWQAACEQNTKSAYQAYLDGETLKKSAEDAKQRLQAIEQEELAKRRQAEEERKKREDENAWLKACQQNTKSAYQAYLDGETLKKSADDAKQRLQAIEQEELAKRRQAEEEQKKREDENAWLKAYQQNTESAYQAYLNGNTVKKYAENAKAWLQAIVEKEELAKVLSQLEQKLKKIEDDTAWLMACQYDTKTAYQAYLNGNTVKKYAKEAKQRLQAIEQKEDENAWQKACQQNIKVAYQAYLNGNTLKKYADEAEKLLQVLSSYRYTDNGDGTVTDNRTGLVWLKNANCFGRQDWETAKQSVAKLADGQCGLSDGSKAGDWRLPTKDELKAMVDDKYTSPALSNAAGTGQWKEGDAFQGVMSSYYWSSTSKDTSGAWGVLLNDGSVDDDDRTYTSYVWAVRGGH</sequence>
<proteinExistence type="predicted"/>
<dbReference type="InterPro" id="IPR011009">
    <property type="entry name" value="Kinase-like_dom_sf"/>
</dbReference>
<evidence type="ECO:0000313" key="7">
    <source>
        <dbReference type="EMBL" id="OAD22327.1"/>
    </source>
</evidence>
<evidence type="ECO:0000256" key="4">
    <source>
        <dbReference type="ARBA" id="ARBA00022840"/>
    </source>
</evidence>
<dbReference type="GO" id="GO:0005524">
    <property type="term" value="F:ATP binding"/>
    <property type="evidence" value="ECO:0007669"/>
    <property type="project" value="UniProtKB-KW"/>
</dbReference>
<keyword evidence="4" id="KW-0067">ATP-binding</keyword>
<dbReference type="EMBL" id="LUTY01001017">
    <property type="protein sequence ID" value="OAD22327.1"/>
    <property type="molecule type" value="Genomic_DNA"/>
</dbReference>
<gene>
    <name evidence="7" type="ORF">THIOM_001868</name>
</gene>
<dbReference type="Pfam" id="PF07603">
    <property type="entry name" value="Lcl_C"/>
    <property type="match status" value="1"/>
</dbReference>
<feature type="domain" description="Protein kinase" evidence="6">
    <location>
        <begin position="1"/>
        <end position="209"/>
    </location>
</feature>
<dbReference type="PATRIC" id="fig|1003181.4.peg.2368"/>
<dbReference type="PANTHER" id="PTHR43289">
    <property type="entry name" value="MITOGEN-ACTIVATED PROTEIN KINASE KINASE KINASE 20-RELATED"/>
    <property type="match status" value="1"/>
</dbReference>
<dbReference type="Proteomes" id="UP000076962">
    <property type="component" value="Unassembled WGS sequence"/>
</dbReference>
<feature type="coiled-coil region" evidence="5">
    <location>
        <begin position="167"/>
        <end position="265"/>
    </location>
</feature>
<reference evidence="7 8" key="1">
    <citation type="submission" date="2016-05" db="EMBL/GenBank/DDBJ databases">
        <title>Single-cell genome of chain-forming Candidatus Thiomargarita nelsonii and comparison to other large sulfur-oxidizing bacteria.</title>
        <authorList>
            <person name="Winkel M."/>
            <person name="Salman V."/>
            <person name="Woyke T."/>
            <person name="Schulz-Vogt H."/>
            <person name="Richter M."/>
            <person name="Flood B."/>
            <person name="Bailey J."/>
            <person name="Amann R."/>
            <person name="Mussmann M."/>
        </authorList>
    </citation>
    <scope>NUCLEOTIDE SEQUENCE [LARGE SCALE GENOMIC DNA]</scope>
    <source>
        <strain evidence="7 8">THI036</strain>
    </source>
</reference>
<dbReference type="PROSITE" id="PS50011">
    <property type="entry name" value="PROTEIN_KINASE_DOM"/>
    <property type="match status" value="1"/>
</dbReference>
<evidence type="ECO:0000256" key="5">
    <source>
        <dbReference type="SAM" id="Coils"/>
    </source>
</evidence>
<keyword evidence="5" id="KW-0175">Coiled coil</keyword>
<dbReference type="InterPro" id="IPR011460">
    <property type="entry name" value="Lcl_C"/>
</dbReference>
<accession>A0A176S325</accession>
<keyword evidence="2" id="KW-0547">Nucleotide-binding</keyword>
<dbReference type="PANTHER" id="PTHR43289:SF33">
    <property type="entry name" value="SERINE_THREONINE KINASE 31"/>
    <property type="match status" value="1"/>
</dbReference>
<dbReference type="EC" id="2.7.-.-" evidence="7"/>
<dbReference type="SUPFAM" id="SSF56112">
    <property type="entry name" value="Protein kinase-like (PK-like)"/>
    <property type="match status" value="1"/>
</dbReference>
<keyword evidence="7" id="KW-0723">Serine/threonine-protein kinase</keyword>
<keyword evidence="8" id="KW-1185">Reference proteome</keyword>
<evidence type="ECO:0000256" key="2">
    <source>
        <dbReference type="ARBA" id="ARBA00022741"/>
    </source>
</evidence>
<evidence type="ECO:0000256" key="3">
    <source>
        <dbReference type="ARBA" id="ARBA00022777"/>
    </source>
</evidence>